<evidence type="ECO:0000256" key="5">
    <source>
        <dbReference type="ARBA" id="ARBA00023015"/>
    </source>
</evidence>
<dbReference type="OrthoDB" id="3935139at2759"/>
<keyword evidence="3" id="KW-0863">Zinc-finger</keyword>
<gene>
    <name evidence="10" type="ORF">K402DRAFT_391639</name>
</gene>
<dbReference type="AlphaFoldDB" id="A0A6G1H5H2"/>
<dbReference type="Pfam" id="PF02892">
    <property type="entry name" value="zf-BED"/>
    <property type="match status" value="1"/>
</dbReference>
<reference evidence="10" key="1">
    <citation type="journal article" date="2020" name="Stud. Mycol.">
        <title>101 Dothideomycetes genomes: a test case for predicting lifestyles and emergence of pathogens.</title>
        <authorList>
            <person name="Haridas S."/>
            <person name="Albert R."/>
            <person name="Binder M."/>
            <person name="Bloem J."/>
            <person name="Labutti K."/>
            <person name="Salamov A."/>
            <person name="Andreopoulos B."/>
            <person name="Baker S."/>
            <person name="Barry K."/>
            <person name="Bills G."/>
            <person name="Bluhm B."/>
            <person name="Cannon C."/>
            <person name="Castanera R."/>
            <person name="Culley D."/>
            <person name="Daum C."/>
            <person name="Ezra D."/>
            <person name="Gonzalez J."/>
            <person name="Henrissat B."/>
            <person name="Kuo A."/>
            <person name="Liang C."/>
            <person name="Lipzen A."/>
            <person name="Lutzoni F."/>
            <person name="Magnuson J."/>
            <person name="Mondo S."/>
            <person name="Nolan M."/>
            <person name="Ohm R."/>
            <person name="Pangilinan J."/>
            <person name="Park H.-J."/>
            <person name="Ramirez L."/>
            <person name="Alfaro M."/>
            <person name="Sun H."/>
            <person name="Tritt A."/>
            <person name="Yoshinaga Y."/>
            <person name="Zwiers L.-H."/>
            <person name="Turgeon B."/>
            <person name="Goodwin S."/>
            <person name="Spatafora J."/>
            <person name="Crous P."/>
            <person name="Grigoriev I."/>
        </authorList>
    </citation>
    <scope>NUCLEOTIDE SEQUENCE</scope>
    <source>
        <strain evidence="10">CBS 113979</strain>
    </source>
</reference>
<evidence type="ECO:0000256" key="6">
    <source>
        <dbReference type="ARBA" id="ARBA00023163"/>
    </source>
</evidence>
<evidence type="ECO:0000256" key="3">
    <source>
        <dbReference type="ARBA" id="ARBA00022771"/>
    </source>
</evidence>
<feature type="domain" description="BED-type" evidence="9">
    <location>
        <begin position="59"/>
        <end position="87"/>
    </location>
</feature>
<feature type="compositionally biased region" description="Polar residues" evidence="8">
    <location>
        <begin position="22"/>
        <end position="42"/>
    </location>
</feature>
<proteinExistence type="predicted"/>
<accession>A0A6G1H5H2</accession>
<evidence type="ECO:0000259" key="9">
    <source>
        <dbReference type="Pfam" id="PF02892"/>
    </source>
</evidence>
<sequence>MTSEMQDIEDFELSLTSNTFEETTETVHSLASTRNSRKSSPVHQHCRPPTSDERKEKPESKWIWCKYCSNYSAQSTTNMKQHLQRIHEINVDLKADSSIRSGATETVEALYAKLLLQLNDSRNDLDQEILRRIIDQKIVEQTLLDLIIIRRLPFSCVEWPEWHAFVQVINPQGNTFMPTSHNTIKQRIETWFLSRVGSRAVVT</sequence>
<dbReference type="GO" id="GO:0003677">
    <property type="term" value="F:DNA binding"/>
    <property type="evidence" value="ECO:0007669"/>
    <property type="project" value="InterPro"/>
</dbReference>
<keyword evidence="4" id="KW-0862">Zinc</keyword>
<dbReference type="PANTHER" id="PTHR46481:SF10">
    <property type="entry name" value="ZINC FINGER BED DOMAIN-CONTAINING PROTEIN 39"/>
    <property type="match status" value="1"/>
</dbReference>
<evidence type="ECO:0000313" key="10">
    <source>
        <dbReference type="EMBL" id="KAF1988405.1"/>
    </source>
</evidence>
<keyword evidence="7" id="KW-0539">Nucleus</keyword>
<organism evidence="10 11">
    <name type="scientific">Aulographum hederae CBS 113979</name>
    <dbReference type="NCBI Taxonomy" id="1176131"/>
    <lineage>
        <taxon>Eukaryota</taxon>
        <taxon>Fungi</taxon>
        <taxon>Dikarya</taxon>
        <taxon>Ascomycota</taxon>
        <taxon>Pezizomycotina</taxon>
        <taxon>Dothideomycetes</taxon>
        <taxon>Pleosporomycetidae</taxon>
        <taxon>Aulographales</taxon>
        <taxon>Aulographaceae</taxon>
    </lineage>
</organism>
<dbReference type="GO" id="GO:0005634">
    <property type="term" value="C:nucleus"/>
    <property type="evidence" value="ECO:0007669"/>
    <property type="project" value="UniProtKB-SubCell"/>
</dbReference>
<dbReference type="EMBL" id="ML977148">
    <property type="protein sequence ID" value="KAF1988405.1"/>
    <property type="molecule type" value="Genomic_DNA"/>
</dbReference>
<evidence type="ECO:0000256" key="7">
    <source>
        <dbReference type="ARBA" id="ARBA00023242"/>
    </source>
</evidence>
<dbReference type="Proteomes" id="UP000800041">
    <property type="component" value="Unassembled WGS sequence"/>
</dbReference>
<evidence type="ECO:0000256" key="4">
    <source>
        <dbReference type="ARBA" id="ARBA00022833"/>
    </source>
</evidence>
<dbReference type="InterPro" id="IPR052035">
    <property type="entry name" value="ZnF_BED_domain_contain"/>
</dbReference>
<protein>
    <recommendedName>
        <fullName evidence="9">BED-type domain-containing protein</fullName>
    </recommendedName>
</protein>
<feature type="non-terminal residue" evidence="10">
    <location>
        <position position="1"/>
    </location>
</feature>
<dbReference type="InterPro" id="IPR003656">
    <property type="entry name" value="Znf_BED"/>
</dbReference>
<dbReference type="PANTHER" id="PTHR46481">
    <property type="entry name" value="ZINC FINGER BED DOMAIN-CONTAINING PROTEIN 4"/>
    <property type="match status" value="1"/>
</dbReference>
<evidence type="ECO:0000256" key="2">
    <source>
        <dbReference type="ARBA" id="ARBA00022723"/>
    </source>
</evidence>
<keyword evidence="5" id="KW-0805">Transcription regulation</keyword>
<evidence type="ECO:0000256" key="1">
    <source>
        <dbReference type="ARBA" id="ARBA00004123"/>
    </source>
</evidence>
<keyword evidence="2" id="KW-0479">Metal-binding</keyword>
<evidence type="ECO:0000256" key="8">
    <source>
        <dbReference type="SAM" id="MobiDB-lite"/>
    </source>
</evidence>
<name>A0A6G1H5H2_9PEZI</name>
<dbReference type="GO" id="GO:0008270">
    <property type="term" value="F:zinc ion binding"/>
    <property type="evidence" value="ECO:0007669"/>
    <property type="project" value="UniProtKB-KW"/>
</dbReference>
<keyword evidence="6" id="KW-0804">Transcription</keyword>
<evidence type="ECO:0000313" key="11">
    <source>
        <dbReference type="Proteomes" id="UP000800041"/>
    </source>
</evidence>
<feature type="region of interest" description="Disordered" evidence="8">
    <location>
        <begin position="22"/>
        <end position="55"/>
    </location>
</feature>
<keyword evidence="11" id="KW-1185">Reference proteome</keyword>
<comment type="subcellular location">
    <subcellularLocation>
        <location evidence="1">Nucleus</location>
    </subcellularLocation>
</comment>